<sequence length="159" mass="16683">MPGAARGPGHRPAVVLTAYAGLWPRLTEAVGRRQEYAADRVAARIAGRDSTVDALRRVPALKAADDLCLGAFALMGEEAGLLPPAGRYHGGLALLLADGTRRTRWDALSGDTGQRGRRTTHPPTADRIAAPAALHETAPPPAADGHRTAARRAHRLSGP</sequence>
<protein>
    <submittedName>
        <fullName evidence="9">M48 family metalloprotease</fullName>
    </submittedName>
</protein>
<keyword evidence="10" id="KW-1185">Reference proteome</keyword>
<gene>
    <name evidence="9" type="ORF">FRZ03_25470</name>
</gene>
<evidence type="ECO:0000256" key="7">
    <source>
        <dbReference type="SAM" id="MobiDB-lite"/>
    </source>
</evidence>
<evidence type="ECO:0000259" key="8">
    <source>
        <dbReference type="Pfam" id="PF01435"/>
    </source>
</evidence>
<evidence type="ECO:0000256" key="1">
    <source>
        <dbReference type="ARBA" id="ARBA00022670"/>
    </source>
</evidence>
<keyword evidence="1 6" id="KW-0645">Protease</keyword>
<evidence type="ECO:0000256" key="5">
    <source>
        <dbReference type="ARBA" id="ARBA00023049"/>
    </source>
</evidence>
<dbReference type="Pfam" id="PF01435">
    <property type="entry name" value="Peptidase_M48"/>
    <property type="match status" value="1"/>
</dbReference>
<evidence type="ECO:0000313" key="9">
    <source>
        <dbReference type="EMBL" id="TWV36717.1"/>
    </source>
</evidence>
<evidence type="ECO:0000256" key="2">
    <source>
        <dbReference type="ARBA" id="ARBA00022723"/>
    </source>
</evidence>
<dbReference type="AlphaFoldDB" id="A0A5C6J879"/>
<dbReference type="GO" id="GO:0046872">
    <property type="term" value="F:metal ion binding"/>
    <property type="evidence" value="ECO:0007669"/>
    <property type="project" value="UniProtKB-KW"/>
</dbReference>
<keyword evidence="5 6" id="KW-0482">Metalloprotease</keyword>
<reference evidence="9" key="1">
    <citation type="journal article" date="2019" name="Microbiol. Resour. Announc.">
        <title>Draft Genomic Sequences of Streptomyces misionensis and Streptomyces albidoflavus, bacteria applied for phytopathogen biocontrol.</title>
        <authorList>
            <person name="Pylro V."/>
            <person name="Dias A."/>
            <person name="Andreote F."/>
            <person name="Varani A."/>
            <person name="Andreote C."/>
            <person name="Bernardo E."/>
            <person name="Martins T."/>
        </authorList>
    </citation>
    <scope>NUCLEOTIDE SEQUENCE [LARGE SCALE GENOMIC DNA]</scope>
    <source>
        <strain evidence="9">66</strain>
    </source>
</reference>
<proteinExistence type="inferred from homology"/>
<dbReference type="InterPro" id="IPR001915">
    <property type="entry name" value="Peptidase_M48"/>
</dbReference>
<feature type="compositionally biased region" description="Basic residues" evidence="7">
    <location>
        <begin position="148"/>
        <end position="159"/>
    </location>
</feature>
<keyword evidence="4 6" id="KW-0862">Zinc</keyword>
<feature type="region of interest" description="Disordered" evidence="7">
    <location>
        <begin position="106"/>
        <end position="125"/>
    </location>
</feature>
<comment type="similarity">
    <text evidence="6">Belongs to the peptidase M48 family.</text>
</comment>
<keyword evidence="2" id="KW-0479">Metal-binding</keyword>
<dbReference type="GO" id="GO:0006508">
    <property type="term" value="P:proteolysis"/>
    <property type="evidence" value="ECO:0007669"/>
    <property type="project" value="UniProtKB-KW"/>
</dbReference>
<feature type="domain" description="Peptidase M48" evidence="8">
    <location>
        <begin position="15"/>
        <end position="130"/>
    </location>
</feature>
<accession>A0A5C6J879</accession>
<evidence type="ECO:0000256" key="6">
    <source>
        <dbReference type="RuleBase" id="RU003983"/>
    </source>
</evidence>
<organism evidence="9 10">
    <name type="scientific">Streptomyces misionensis</name>
    <dbReference type="NCBI Taxonomy" id="67331"/>
    <lineage>
        <taxon>Bacteria</taxon>
        <taxon>Bacillati</taxon>
        <taxon>Actinomycetota</taxon>
        <taxon>Actinomycetes</taxon>
        <taxon>Kitasatosporales</taxon>
        <taxon>Streptomycetaceae</taxon>
        <taxon>Streptomyces</taxon>
    </lineage>
</organism>
<dbReference type="Proteomes" id="UP000320481">
    <property type="component" value="Unassembled WGS sequence"/>
</dbReference>
<feature type="region of interest" description="Disordered" evidence="7">
    <location>
        <begin position="136"/>
        <end position="159"/>
    </location>
</feature>
<comment type="cofactor">
    <cofactor evidence="6">
        <name>Zn(2+)</name>
        <dbReference type="ChEBI" id="CHEBI:29105"/>
    </cofactor>
    <text evidence="6">Binds 1 zinc ion per subunit.</text>
</comment>
<dbReference type="RefSeq" id="WP_146467469.1">
    <property type="nucleotide sequence ID" value="NZ_VOGW01000152.1"/>
</dbReference>
<comment type="caution">
    <text evidence="9">The sequence shown here is derived from an EMBL/GenBank/DDBJ whole genome shotgun (WGS) entry which is preliminary data.</text>
</comment>
<keyword evidence="3 6" id="KW-0378">Hydrolase</keyword>
<evidence type="ECO:0000313" key="10">
    <source>
        <dbReference type="Proteomes" id="UP000320481"/>
    </source>
</evidence>
<dbReference type="EMBL" id="VOGW01000152">
    <property type="protein sequence ID" value="TWV36717.1"/>
    <property type="molecule type" value="Genomic_DNA"/>
</dbReference>
<dbReference type="GO" id="GO:0004222">
    <property type="term" value="F:metalloendopeptidase activity"/>
    <property type="evidence" value="ECO:0007669"/>
    <property type="project" value="InterPro"/>
</dbReference>
<evidence type="ECO:0000256" key="4">
    <source>
        <dbReference type="ARBA" id="ARBA00022833"/>
    </source>
</evidence>
<name>A0A5C6J879_9ACTN</name>
<evidence type="ECO:0000256" key="3">
    <source>
        <dbReference type="ARBA" id="ARBA00022801"/>
    </source>
</evidence>